<feature type="domain" description="Immunoglobulin I-set" evidence="5">
    <location>
        <begin position="96"/>
        <end position="143"/>
    </location>
</feature>
<dbReference type="InterPro" id="IPR036179">
    <property type="entry name" value="Ig-like_dom_sf"/>
</dbReference>
<evidence type="ECO:0000256" key="2">
    <source>
        <dbReference type="ARBA" id="ARBA00022490"/>
    </source>
</evidence>
<dbReference type="AlphaFoldDB" id="A0A8S3QXA7"/>
<dbReference type="InterPro" id="IPR013098">
    <property type="entry name" value="Ig_I-set"/>
</dbReference>
<dbReference type="Proteomes" id="UP000683360">
    <property type="component" value="Unassembled WGS sequence"/>
</dbReference>
<proteinExistence type="predicted"/>
<evidence type="ECO:0000313" key="7">
    <source>
        <dbReference type="Proteomes" id="UP000683360"/>
    </source>
</evidence>
<evidence type="ECO:0000256" key="4">
    <source>
        <dbReference type="ARBA" id="ARBA00023157"/>
    </source>
</evidence>
<dbReference type="InterPro" id="IPR013783">
    <property type="entry name" value="Ig-like_fold"/>
</dbReference>
<sequence length="164" mass="18596">MSSATKRQPLSEIELIEGHTAILKYKLSSSRFPVRFLKDNQFIAETTNIRKRVIGRSKTLEFTYVAPSDSGKYCLEVAGKQSSLTELKIQLYAKYIEVKWSKEKQQLYDCAKVKINSIQTQRMLTIEKLTLADSGKYYVKAGNVEMEIPVTVKGSFIINNGNST</sequence>
<dbReference type="EMBL" id="CAJPWZ010000722">
    <property type="protein sequence ID" value="CAG2199546.1"/>
    <property type="molecule type" value="Genomic_DNA"/>
</dbReference>
<dbReference type="OrthoDB" id="5969272at2759"/>
<dbReference type="PANTHER" id="PTHR35971:SF5">
    <property type="entry name" value="OBSCURIN LIKE CYTOSKELETAL ADAPTOR 1"/>
    <property type="match status" value="1"/>
</dbReference>
<evidence type="ECO:0000259" key="5">
    <source>
        <dbReference type="Pfam" id="PF07679"/>
    </source>
</evidence>
<evidence type="ECO:0000256" key="1">
    <source>
        <dbReference type="ARBA" id="ARBA00004496"/>
    </source>
</evidence>
<dbReference type="Pfam" id="PF07679">
    <property type="entry name" value="I-set"/>
    <property type="match status" value="1"/>
</dbReference>
<protein>
    <recommendedName>
        <fullName evidence="5">Immunoglobulin I-set domain-containing protein</fullName>
    </recommendedName>
</protein>
<dbReference type="InterPro" id="IPR052385">
    <property type="entry name" value="Obscurin/Obscurin-like_Reg"/>
</dbReference>
<organism evidence="6 7">
    <name type="scientific">Mytilus edulis</name>
    <name type="common">Blue mussel</name>
    <dbReference type="NCBI Taxonomy" id="6550"/>
    <lineage>
        <taxon>Eukaryota</taxon>
        <taxon>Metazoa</taxon>
        <taxon>Spiralia</taxon>
        <taxon>Lophotrochozoa</taxon>
        <taxon>Mollusca</taxon>
        <taxon>Bivalvia</taxon>
        <taxon>Autobranchia</taxon>
        <taxon>Pteriomorphia</taxon>
        <taxon>Mytilida</taxon>
        <taxon>Mytiloidea</taxon>
        <taxon>Mytilidae</taxon>
        <taxon>Mytilinae</taxon>
        <taxon>Mytilus</taxon>
    </lineage>
</organism>
<reference evidence="6" key="1">
    <citation type="submission" date="2021-03" db="EMBL/GenBank/DDBJ databases">
        <authorList>
            <person name="Bekaert M."/>
        </authorList>
    </citation>
    <scope>NUCLEOTIDE SEQUENCE</scope>
</reference>
<name>A0A8S3QXA7_MYTED</name>
<gene>
    <name evidence="6" type="ORF">MEDL_14382</name>
</gene>
<comment type="caution">
    <text evidence="6">The sequence shown here is derived from an EMBL/GenBank/DDBJ whole genome shotgun (WGS) entry which is preliminary data.</text>
</comment>
<keyword evidence="2" id="KW-0963">Cytoplasm</keyword>
<dbReference type="PANTHER" id="PTHR35971">
    <property type="entry name" value="SI:DKEY-31G6.6"/>
    <property type="match status" value="1"/>
</dbReference>
<keyword evidence="4" id="KW-1015">Disulfide bond</keyword>
<evidence type="ECO:0000256" key="3">
    <source>
        <dbReference type="ARBA" id="ARBA00022553"/>
    </source>
</evidence>
<dbReference type="SUPFAM" id="SSF48726">
    <property type="entry name" value="Immunoglobulin"/>
    <property type="match status" value="2"/>
</dbReference>
<keyword evidence="3" id="KW-0597">Phosphoprotein</keyword>
<comment type="subcellular location">
    <subcellularLocation>
        <location evidence="1">Cytoplasm</location>
    </subcellularLocation>
</comment>
<evidence type="ECO:0000313" key="6">
    <source>
        <dbReference type="EMBL" id="CAG2199546.1"/>
    </source>
</evidence>
<keyword evidence="7" id="KW-1185">Reference proteome</keyword>
<accession>A0A8S3QXA7</accession>
<dbReference type="Gene3D" id="2.60.40.10">
    <property type="entry name" value="Immunoglobulins"/>
    <property type="match status" value="2"/>
</dbReference>
<dbReference type="GO" id="GO:0005737">
    <property type="term" value="C:cytoplasm"/>
    <property type="evidence" value="ECO:0007669"/>
    <property type="project" value="UniProtKB-SubCell"/>
</dbReference>